<organism evidence="2 3">
    <name type="scientific">Prunus armeniaca</name>
    <name type="common">Apricot</name>
    <name type="synonym">Armeniaca vulgaris</name>
    <dbReference type="NCBI Taxonomy" id="36596"/>
    <lineage>
        <taxon>Eukaryota</taxon>
        <taxon>Viridiplantae</taxon>
        <taxon>Streptophyta</taxon>
        <taxon>Embryophyta</taxon>
        <taxon>Tracheophyta</taxon>
        <taxon>Spermatophyta</taxon>
        <taxon>Magnoliopsida</taxon>
        <taxon>eudicotyledons</taxon>
        <taxon>Gunneridae</taxon>
        <taxon>Pentapetalae</taxon>
        <taxon>rosids</taxon>
        <taxon>fabids</taxon>
        <taxon>Rosales</taxon>
        <taxon>Rosaceae</taxon>
        <taxon>Amygdaloideae</taxon>
        <taxon>Amygdaleae</taxon>
        <taxon>Prunus</taxon>
    </lineage>
</organism>
<accession>A0A6J5U2C7</accession>
<proteinExistence type="predicted"/>
<dbReference type="EMBL" id="CAEKDK010000002">
    <property type="protein sequence ID" value="CAB4270333.1"/>
    <property type="molecule type" value="Genomic_DNA"/>
</dbReference>
<reference evidence="2 3" key="1">
    <citation type="submission" date="2020-05" db="EMBL/GenBank/DDBJ databases">
        <authorList>
            <person name="Campoy J."/>
            <person name="Schneeberger K."/>
            <person name="Spophaly S."/>
        </authorList>
    </citation>
    <scope>NUCLEOTIDE SEQUENCE [LARGE SCALE GENOMIC DNA]</scope>
    <source>
        <strain evidence="2">PruArmRojPasFocal</strain>
    </source>
</reference>
<evidence type="ECO:0000313" key="2">
    <source>
        <dbReference type="EMBL" id="CAB4270333.1"/>
    </source>
</evidence>
<dbReference type="Proteomes" id="UP000507222">
    <property type="component" value="Unassembled WGS sequence"/>
</dbReference>
<name>A0A6J5U2C7_PRUAR</name>
<feature type="region of interest" description="Disordered" evidence="1">
    <location>
        <begin position="25"/>
        <end position="50"/>
    </location>
</feature>
<sequence length="145" mass="15906">MAFNHSAQQLISKIILTKVAEETQRKRKAPEEVGNGENSGSVGHGIDGINPQNSRSNFGVLVEEPLLAWVEGGEELGFWVHRAWDGGWLLDGFGWRVVVGWVWGLELEGGGHGGMERERERERERVVVGWVWVESGCGMGLGVGA</sequence>
<gene>
    <name evidence="2" type="ORF">CURHAP_LOCUS16398</name>
</gene>
<evidence type="ECO:0000313" key="3">
    <source>
        <dbReference type="Proteomes" id="UP000507222"/>
    </source>
</evidence>
<protein>
    <submittedName>
        <fullName evidence="2">Uncharacterized protein</fullName>
    </submittedName>
</protein>
<evidence type="ECO:0000256" key="1">
    <source>
        <dbReference type="SAM" id="MobiDB-lite"/>
    </source>
</evidence>
<dbReference type="AlphaFoldDB" id="A0A6J5U2C7"/>